<accession>A0A6L5Z3J3</accession>
<reference evidence="7 8" key="1">
    <citation type="submission" date="2019-10" db="EMBL/GenBank/DDBJ databases">
        <title>Cognatihalovulum marinum gen. nov. sp. nov., a new member of the family Rhodobacteraceae isolated from deep seawater of the Northwest Indian Ocean.</title>
        <authorList>
            <person name="Ruan C."/>
            <person name="Wang J."/>
            <person name="Zheng X."/>
            <person name="Song L."/>
            <person name="Zhu Y."/>
            <person name="Huang Y."/>
            <person name="Lu Z."/>
            <person name="Du W."/>
            <person name="Huang L."/>
            <person name="Dai X."/>
        </authorList>
    </citation>
    <scope>NUCLEOTIDE SEQUENCE [LARGE SCALE GENOMIC DNA]</scope>
    <source>
        <strain evidence="7 8">2CG4</strain>
    </source>
</reference>
<evidence type="ECO:0000313" key="8">
    <source>
        <dbReference type="Proteomes" id="UP000474957"/>
    </source>
</evidence>
<protein>
    <submittedName>
        <fullName evidence="7">YihY family inner membrane protein</fullName>
    </submittedName>
</protein>
<sequence>MLNPVVIVDTMVFRRPRFGWRDWLRVGQKVFAGIGEKRLSLLSAGVAFFGMLALFPALTAFIGLFGYVSDPVAVRENLTLLQTVIPDDVLTLIEREVDQLISARRSTLGFASIVSIILATVSTRAGVNALMMGLSFIGHAHGMRGFFHNMLVAYSLTLMLILVGLTALTTLVVVPTALALFPLFVVSPISAQILRWSITIFTVGLGIGVLYRFGPARRTKRGGVLSVGNIVATLLWILASVLFSLYLSTFANYSQVYGPLGAVIALLMWLYVSAFVVLLGAEVNAEIEAHGIDVILKRNPRLDGGDGAPARPEPDEPEFA</sequence>
<gene>
    <name evidence="7" type="ORF">GE300_13675</name>
</gene>
<keyword evidence="8" id="KW-1185">Reference proteome</keyword>
<feature type="transmembrane region" description="Helical" evidence="6">
    <location>
        <begin position="223"/>
        <end position="247"/>
    </location>
</feature>
<dbReference type="Proteomes" id="UP000474957">
    <property type="component" value="Unassembled WGS sequence"/>
</dbReference>
<dbReference type="PANTHER" id="PTHR30213:SF0">
    <property type="entry name" value="UPF0761 MEMBRANE PROTEIN YIHY"/>
    <property type="match status" value="1"/>
</dbReference>
<dbReference type="EMBL" id="WIND01000011">
    <property type="protein sequence ID" value="MSU90650.1"/>
    <property type="molecule type" value="Genomic_DNA"/>
</dbReference>
<feature type="transmembrane region" description="Helical" evidence="6">
    <location>
        <begin position="39"/>
        <end position="68"/>
    </location>
</feature>
<dbReference type="PIRSF" id="PIRSF035875">
    <property type="entry name" value="RNase_BN"/>
    <property type="match status" value="1"/>
</dbReference>
<name>A0A6L5Z3J3_9RHOB</name>
<evidence type="ECO:0000256" key="4">
    <source>
        <dbReference type="ARBA" id="ARBA00022989"/>
    </source>
</evidence>
<comment type="caution">
    <text evidence="7">The sequence shown here is derived from an EMBL/GenBank/DDBJ whole genome shotgun (WGS) entry which is preliminary data.</text>
</comment>
<feature type="transmembrane region" description="Helical" evidence="6">
    <location>
        <begin position="108"/>
        <end position="130"/>
    </location>
</feature>
<dbReference type="InterPro" id="IPR017039">
    <property type="entry name" value="Virul_fac_BrkB"/>
</dbReference>
<dbReference type="Pfam" id="PF03631">
    <property type="entry name" value="Virul_fac_BrkB"/>
    <property type="match status" value="1"/>
</dbReference>
<keyword evidence="5 6" id="KW-0472">Membrane</keyword>
<dbReference type="RefSeq" id="WP_154447141.1">
    <property type="nucleotide sequence ID" value="NZ_WIND01000011.1"/>
</dbReference>
<evidence type="ECO:0000256" key="6">
    <source>
        <dbReference type="SAM" id="Phobius"/>
    </source>
</evidence>
<evidence type="ECO:0000313" key="7">
    <source>
        <dbReference type="EMBL" id="MSU90650.1"/>
    </source>
</evidence>
<keyword evidence="2" id="KW-1003">Cell membrane</keyword>
<keyword evidence="3 6" id="KW-0812">Transmembrane</keyword>
<evidence type="ECO:0000256" key="3">
    <source>
        <dbReference type="ARBA" id="ARBA00022692"/>
    </source>
</evidence>
<proteinExistence type="predicted"/>
<evidence type="ECO:0000256" key="2">
    <source>
        <dbReference type="ARBA" id="ARBA00022475"/>
    </source>
</evidence>
<evidence type="ECO:0000256" key="5">
    <source>
        <dbReference type="ARBA" id="ARBA00023136"/>
    </source>
</evidence>
<organism evidence="7 8">
    <name type="scientific">Halovulum marinum</name>
    <dbReference type="NCBI Taxonomy" id="2662447"/>
    <lineage>
        <taxon>Bacteria</taxon>
        <taxon>Pseudomonadati</taxon>
        <taxon>Pseudomonadota</taxon>
        <taxon>Alphaproteobacteria</taxon>
        <taxon>Rhodobacterales</taxon>
        <taxon>Paracoccaceae</taxon>
        <taxon>Halovulum</taxon>
    </lineage>
</organism>
<dbReference type="PANTHER" id="PTHR30213">
    <property type="entry name" value="INNER MEMBRANE PROTEIN YHJD"/>
    <property type="match status" value="1"/>
</dbReference>
<dbReference type="NCBIfam" id="TIGR00765">
    <property type="entry name" value="yihY_not_rbn"/>
    <property type="match status" value="1"/>
</dbReference>
<dbReference type="AlphaFoldDB" id="A0A6L5Z3J3"/>
<feature type="transmembrane region" description="Helical" evidence="6">
    <location>
        <begin position="151"/>
        <end position="181"/>
    </location>
</feature>
<evidence type="ECO:0000256" key="1">
    <source>
        <dbReference type="ARBA" id="ARBA00004651"/>
    </source>
</evidence>
<dbReference type="GO" id="GO:0005886">
    <property type="term" value="C:plasma membrane"/>
    <property type="evidence" value="ECO:0007669"/>
    <property type="project" value="UniProtKB-SubCell"/>
</dbReference>
<keyword evidence="4 6" id="KW-1133">Transmembrane helix</keyword>
<feature type="transmembrane region" description="Helical" evidence="6">
    <location>
        <begin position="259"/>
        <end position="281"/>
    </location>
</feature>
<comment type="subcellular location">
    <subcellularLocation>
        <location evidence="1">Cell membrane</location>
        <topology evidence="1">Multi-pass membrane protein</topology>
    </subcellularLocation>
</comment>
<feature type="transmembrane region" description="Helical" evidence="6">
    <location>
        <begin position="193"/>
        <end position="211"/>
    </location>
</feature>